<proteinExistence type="predicted"/>
<organism evidence="7">
    <name type="scientific">Culicoides sonorensis</name>
    <name type="common">Biting midge</name>
    <dbReference type="NCBI Taxonomy" id="179676"/>
    <lineage>
        <taxon>Eukaryota</taxon>
        <taxon>Metazoa</taxon>
        <taxon>Ecdysozoa</taxon>
        <taxon>Arthropoda</taxon>
        <taxon>Hexapoda</taxon>
        <taxon>Insecta</taxon>
        <taxon>Pterygota</taxon>
        <taxon>Neoptera</taxon>
        <taxon>Endopterygota</taxon>
        <taxon>Diptera</taxon>
        <taxon>Nematocera</taxon>
        <taxon>Chironomoidea</taxon>
        <taxon>Ceratopogonidae</taxon>
        <taxon>Ceratopogoninae</taxon>
        <taxon>Culicoides</taxon>
        <taxon>Monoculicoides</taxon>
    </lineage>
</organism>
<dbReference type="Gene3D" id="6.20.250.40">
    <property type="match status" value="1"/>
</dbReference>
<dbReference type="VEuPathDB" id="VectorBase:CSON002715"/>
<accession>A0A336L256</accession>
<evidence type="ECO:0000256" key="5">
    <source>
        <dbReference type="SAM" id="Coils"/>
    </source>
</evidence>
<dbReference type="EMBL" id="UFQT01001455">
    <property type="protein sequence ID" value="SSX30635.1"/>
    <property type="molecule type" value="Genomic_DNA"/>
</dbReference>
<evidence type="ECO:0000256" key="2">
    <source>
        <dbReference type="ARBA" id="ARBA00022771"/>
    </source>
</evidence>
<evidence type="ECO:0000259" key="6">
    <source>
        <dbReference type="Pfam" id="PF18112"/>
    </source>
</evidence>
<keyword evidence="4 5" id="KW-0175">Coiled coil</keyword>
<name>A0A336L256_CULSO</name>
<feature type="domain" description="UBZ1-type" evidence="6">
    <location>
        <begin position="270"/>
        <end position="296"/>
    </location>
</feature>
<dbReference type="OMA" id="MRREAMK"/>
<dbReference type="AlphaFoldDB" id="A0A336L256"/>
<evidence type="ECO:0000256" key="4">
    <source>
        <dbReference type="ARBA" id="ARBA00023054"/>
    </source>
</evidence>
<keyword evidence="3" id="KW-0862">Zinc</keyword>
<sequence length="322" mass="37319">MSEDQSKETFYALNVALKTLSERCEQMQARIKSLEDENMELRTRYFDPKFSTTDPVSDSIHSLQIEILELREKNSELSRQKHQLTGHIEIVAAENRQLWSRLSKFTKNRDQIITEPLSPTSAAHQNLIRSKTFTQNNPNPKLREKFKQNEDPEDLVIDVAKFAISDSNGESSEEFNKLTEGLLELKNEVLRQSETLKKTHEKLQEQKKLLVCKNCASNGKNAQAVPSNDNYRKDLPEQNEKFVDIVLNTTENIDFVETKRKADAINSNDRICPMCGRIYSKDVVFEEFMEHVETHFLDNDDEIESLNIEEPFGYTSNIIHNF</sequence>
<reference evidence="7" key="1">
    <citation type="submission" date="2018-04" db="EMBL/GenBank/DDBJ databases">
        <authorList>
            <person name="Go L.Y."/>
            <person name="Mitchell J.A."/>
        </authorList>
    </citation>
    <scope>NUCLEOTIDE SEQUENCE</scope>
    <source>
        <tissue evidence="7">Whole organism</tissue>
    </source>
</reference>
<dbReference type="GO" id="GO:0008270">
    <property type="term" value="F:zinc ion binding"/>
    <property type="evidence" value="ECO:0007669"/>
    <property type="project" value="UniProtKB-KW"/>
</dbReference>
<keyword evidence="2" id="KW-0863">Zinc-finger</keyword>
<evidence type="ECO:0000256" key="3">
    <source>
        <dbReference type="ARBA" id="ARBA00022833"/>
    </source>
</evidence>
<gene>
    <name evidence="7" type="primary">CSON002715</name>
</gene>
<feature type="coiled-coil region" evidence="5">
    <location>
        <begin position="17"/>
        <end position="80"/>
    </location>
</feature>
<keyword evidence="1" id="KW-0479">Metal-binding</keyword>
<dbReference type="EMBL" id="UFQS01001455">
    <property type="protein sequence ID" value="SSX11014.1"/>
    <property type="molecule type" value="Genomic_DNA"/>
</dbReference>
<evidence type="ECO:0000313" key="7">
    <source>
        <dbReference type="EMBL" id="SSX11014.1"/>
    </source>
</evidence>
<dbReference type="Pfam" id="PF18112">
    <property type="entry name" value="Zn-C2H2_12"/>
    <property type="match status" value="1"/>
</dbReference>
<evidence type="ECO:0000256" key="1">
    <source>
        <dbReference type="ARBA" id="ARBA00022723"/>
    </source>
</evidence>
<protein>
    <submittedName>
        <fullName evidence="7">CSON002715 protein</fullName>
    </submittedName>
</protein>
<reference evidence="8" key="2">
    <citation type="submission" date="2018-07" db="EMBL/GenBank/DDBJ databases">
        <authorList>
            <person name="Quirk P.G."/>
            <person name="Krulwich T.A."/>
        </authorList>
    </citation>
    <scope>NUCLEOTIDE SEQUENCE</scope>
</reference>
<dbReference type="InterPro" id="IPR041641">
    <property type="entry name" value="CALCOCO1/2_Zn_UBZ1"/>
</dbReference>
<evidence type="ECO:0000313" key="8">
    <source>
        <dbReference type="EMBL" id="SSX30635.1"/>
    </source>
</evidence>